<gene>
    <name evidence="1" type="ORF">PGRAN_02520</name>
</gene>
<reference evidence="1 2" key="1">
    <citation type="journal article" date="2014" name="Int. J. Syst. Evol. Microbiol.">
        <title>Listeria floridensis sp. nov., Listeria aquatica sp. nov., Listeria cornellensis sp. nov., Listeria riparia sp. nov. and Listeria grandensis sp. nov., from agricultural and natural environments.</title>
        <authorList>
            <person name="den Bakker H.C."/>
            <person name="Warchocki S."/>
            <person name="Wright E.M."/>
            <person name="Allred A.F."/>
            <person name="Ahlstrom C."/>
            <person name="Manuel C.S."/>
            <person name="Stasiewicz M.J."/>
            <person name="Burrell A."/>
            <person name="Roof S."/>
            <person name="Strawn L."/>
            <person name="Fortes E.D."/>
            <person name="Nightingale K.K."/>
            <person name="Kephart D."/>
            <person name="Wiedmann M."/>
        </authorList>
    </citation>
    <scope>NUCLEOTIDE SEQUENCE [LARGE SCALE GENOMIC DNA]</scope>
    <source>
        <strain evidence="2">FSL F6-971</strain>
    </source>
</reference>
<organism evidence="1 2">
    <name type="scientific">Listeria grandensis FSL F6-0971</name>
    <dbReference type="NCBI Taxonomy" id="1265819"/>
    <lineage>
        <taxon>Bacteria</taxon>
        <taxon>Bacillati</taxon>
        <taxon>Bacillota</taxon>
        <taxon>Bacilli</taxon>
        <taxon>Bacillales</taxon>
        <taxon>Listeriaceae</taxon>
        <taxon>Listeria</taxon>
    </lineage>
</organism>
<dbReference type="AlphaFoldDB" id="W7BWP5"/>
<comment type="caution">
    <text evidence="1">The sequence shown here is derived from an EMBL/GenBank/DDBJ whole genome shotgun (WGS) entry which is preliminary data.</text>
</comment>
<proteinExistence type="predicted"/>
<evidence type="ECO:0000313" key="2">
    <source>
        <dbReference type="Proteomes" id="UP000019253"/>
    </source>
</evidence>
<accession>W7BWP5</accession>
<name>W7BWP5_9LIST</name>
<sequence length="83" mass="9447">MQVPEFKEKIAELGLTYNLDDYWGYTVHGKGKMLVSISSEARFRTFISSDVSFLNHDVAMAMLRVVTEFTATPIEERSDLIAK</sequence>
<protein>
    <submittedName>
        <fullName evidence="1">Uncharacterized protein</fullName>
    </submittedName>
</protein>
<dbReference type="STRING" id="1265819.PGRAN_02520"/>
<dbReference type="Proteomes" id="UP000019253">
    <property type="component" value="Unassembled WGS sequence"/>
</dbReference>
<evidence type="ECO:0000313" key="1">
    <source>
        <dbReference type="EMBL" id="EUJ24733.1"/>
    </source>
</evidence>
<keyword evidence="2" id="KW-1185">Reference proteome</keyword>
<dbReference type="EMBL" id="AODD01000002">
    <property type="protein sequence ID" value="EUJ24733.1"/>
    <property type="molecule type" value="Genomic_DNA"/>
</dbReference>